<dbReference type="Proteomes" id="UP001732700">
    <property type="component" value="Chromosome 2D"/>
</dbReference>
<protein>
    <submittedName>
        <fullName evidence="1">Uncharacterized protein</fullName>
    </submittedName>
</protein>
<name>A0ACD5V868_AVESA</name>
<proteinExistence type="predicted"/>
<sequence length="368" mass="41829">MDSEMGEMLPAASPLDDIDDNLLSEILLRLPPQPSSLPRASAVCKRWHSLACNPFFCRRFRRHHRRNPPLLGIFDRNKFLSFIPTLDAPDRVPPGRFSLPYRTDRYEPCGFRHGLVVIIDLREREDYLHILVWDPITGDQKHIYAPSEYRDGTIFRGAVLRDDREVHFRVVLAGSNKEDERVLARVYSSETGLWSNLVSIPLPSGALIISDEHAVLVGDSLYWKFQGSFTGILEFNLESLSLILIPTLVDKHCYSSSVVRGDGGGLGFLLVSDFTAELWKMETNRDGVASWVLGKTIELDKLLSLNPDEHDHIFIQGYAEENNLVFLRTVVGLFMVQLQSLKFTFMKHFGTTSFYPYHPLESVYAAGT</sequence>
<dbReference type="EnsemblPlants" id="AVESA.00010b.r2.2DG0391770.1">
    <property type="protein sequence ID" value="AVESA.00010b.r2.2DG0391770.1.CDS"/>
    <property type="gene ID" value="AVESA.00010b.r2.2DG0391770"/>
</dbReference>
<reference evidence="1" key="1">
    <citation type="submission" date="2021-05" db="EMBL/GenBank/DDBJ databases">
        <authorList>
            <person name="Scholz U."/>
            <person name="Mascher M."/>
            <person name="Fiebig A."/>
        </authorList>
    </citation>
    <scope>NUCLEOTIDE SEQUENCE [LARGE SCALE GENOMIC DNA]</scope>
</reference>
<evidence type="ECO:0000313" key="1">
    <source>
        <dbReference type="EnsemblPlants" id="AVESA.00010b.r2.2DG0391770.1.CDS"/>
    </source>
</evidence>
<reference evidence="1" key="2">
    <citation type="submission" date="2025-09" db="UniProtKB">
        <authorList>
            <consortium name="EnsemblPlants"/>
        </authorList>
    </citation>
    <scope>IDENTIFICATION</scope>
</reference>
<keyword evidence="2" id="KW-1185">Reference proteome</keyword>
<accession>A0ACD5V868</accession>
<evidence type="ECO:0000313" key="2">
    <source>
        <dbReference type="Proteomes" id="UP001732700"/>
    </source>
</evidence>
<organism evidence="1 2">
    <name type="scientific">Avena sativa</name>
    <name type="common">Oat</name>
    <dbReference type="NCBI Taxonomy" id="4498"/>
    <lineage>
        <taxon>Eukaryota</taxon>
        <taxon>Viridiplantae</taxon>
        <taxon>Streptophyta</taxon>
        <taxon>Embryophyta</taxon>
        <taxon>Tracheophyta</taxon>
        <taxon>Spermatophyta</taxon>
        <taxon>Magnoliopsida</taxon>
        <taxon>Liliopsida</taxon>
        <taxon>Poales</taxon>
        <taxon>Poaceae</taxon>
        <taxon>BOP clade</taxon>
        <taxon>Pooideae</taxon>
        <taxon>Poodae</taxon>
        <taxon>Poeae</taxon>
        <taxon>Poeae Chloroplast Group 1 (Aveneae type)</taxon>
        <taxon>Aveninae</taxon>
        <taxon>Avena</taxon>
    </lineage>
</organism>